<dbReference type="AlphaFoldDB" id="H5UVH1"/>
<comment type="caution">
    <text evidence="1">The sequence shown here is derived from an EMBL/GenBank/DDBJ whole genome shotgun (WGS) entry which is preliminary data.</text>
</comment>
<gene>
    <name evidence="1" type="ORF">MOPEL_134_00130</name>
</gene>
<protein>
    <submittedName>
        <fullName evidence="1">Uncharacterized protein</fullName>
    </submittedName>
</protein>
<name>H5UVH1_9MICO</name>
<dbReference type="EMBL" id="BAFE01000093">
    <property type="protein sequence ID" value="GAB49729.1"/>
    <property type="molecule type" value="Genomic_DNA"/>
</dbReference>
<keyword evidence="2" id="KW-1185">Reference proteome</keyword>
<dbReference type="Proteomes" id="UP000004367">
    <property type="component" value="Unassembled WGS sequence"/>
</dbReference>
<organism evidence="1 2">
    <name type="scientific">Mobilicoccus pelagius NBRC 104925</name>
    <dbReference type="NCBI Taxonomy" id="1089455"/>
    <lineage>
        <taxon>Bacteria</taxon>
        <taxon>Bacillati</taxon>
        <taxon>Actinomycetota</taxon>
        <taxon>Actinomycetes</taxon>
        <taxon>Micrococcales</taxon>
        <taxon>Dermatophilaceae</taxon>
        <taxon>Mobilicoccus</taxon>
    </lineage>
</organism>
<sequence length="304" mass="32505">MAMDRPRRTEGGRATRPLGPVTFDARELDLVEWIHHYVLVRDACLAPAHLVHEKLQRLGAADGRLVAHLSSVRHQIRDTGILLPCERRRLVLLDVLAALPASAEDDVPWSRDPVDLVGEAAAPIGYGPADVRRLARTLAMARAALPPVDVPPSTPQALAQTLRGVIGVTPGAATAQAVLLLEDRLPSPWTASACGMVLLDPAPVGHGALFGTLVARADLAAFVEDLATLRVAADLSATAGRYAQVLLPELAADLRAVGRPGRPGDVPHLAASLVDRTAALLPRGFRCYDRTTHRRRTPRILLDG</sequence>
<reference evidence="1 2" key="1">
    <citation type="submission" date="2012-02" db="EMBL/GenBank/DDBJ databases">
        <title>Whole genome shotgun sequence of Mobilicoccus pelagius NBRC 104925.</title>
        <authorList>
            <person name="Yoshida Y."/>
            <person name="Hosoyama A."/>
            <person name="Tsuchikane K."/>
            <person name="Katsumata H."/>
            <person name="Yamazaki S."/>
            <person name="Fujita N."/>
        </authorList>
    </citation>
    <scope>NUCLEOTIDE SEQUENCE [LARGE SCALE GENOMIC DNA]</scope>
    <source>
        <strain evidence="1 2">NBRC 104925</strain>
    </source>
</reference>
<proteinExistence type="predicted"/>
<evidence type="ECO:0000313" key="2">
    <source>
        <dbReference type="Proteomes" id="UP000004367"/>
    </source>
</evidence>
<accession>H5UVH1</accession>
<evidence type="ECO:0000313" key="1">
    <source>
        <dbReference type="EMBL" id="GAB49729.1"/>
    </source>
</evidence>